<organism evidence="2">
    <name type="scientific">Brassica cretica</name>
    <name type="common">Mustard</name>
    <dbReference type="NCBI Taxonomy" id="69181"/>
    <lineage>
        <taxon>Eukaryota</taxon>
        <taxon>Viridiplantae</taxon>
        <taxon>Streptophyta</taxon>
        <taxon>Embryophyta</taxon>
        <taxon>Tracheophyta</taxon>
        <taxon>Spermatophyta</taxon>
        <taxon>Magnoliopsida</taxon>
        <taxon>eudicotyledons</taxon>
        <taxon>Gunneridae</taxon>
        <taxon>Pentapetalae</taxon>
        <taxon>rosids</taxon>
        <taxon>malvids</taxon>
        <taxon>Brassicales</taxon>
        <taxon>Brassicaceae</taxon>
        <taxon>Brassiceae</taxon>
        <taxon>Brassica</taxon>
    </lineage>
</organism>
<name>A0A8S9HSV0_BRACR</name>
<feature type="region of interest" description="Disordered" evidence="1">
    <location>
        <begin position="28"/>
        <end position="50"/>
    </location>
</feature>
<evidence type="ECO:0000313" key="2">
    <source>
        <dbReference type="EMBL" id="KAF2561415.1"/>
    </source>
</evidence>
<dbReference type="AlphaFoldDB" id="A0A8S9HSV0"/>
<protein>
    <submittedName>
        <fullName evidence="2">Uncharacterized protein</fullName>
    </submittedName>
</protein>
<proteinExistence type="predicted"/>
<comment type="caution">
    <text evidence="2">The sequence shown here is derived from an EMBL/GenBank/DDBJ whole genome shotgun (WGS) entry which is preliminary data.</text>
</comment>
<accession>A0A8S9HSV0</accession>
<reference evidence="2" key="1">
    <citation type="submission" date="2019-12" db="EMBL/GenBank/DDBJ databases">
        <title>Genome sequencing and annotation of Brassica cretica.</title>
        <authorList>
            <person name="Studholme D.J."/>
            <person name="Sarris P.F."/>
        </authorList>
    </citation>
    <scope>NUCLEOTIDE SEQUENCE</scope>
    <source>
        <strain evidence="2">PFS-102/07</strain>
        <tissue evidence="2">Leaf</tissue>
    </source>
</reference>
<gene>
    <name evidence="2" type="ORF">F2Q70_00014829</name>
</gene>
<evidence type="ECO:0000256" key="1">
    <source>
        <dbReference type="SAM" id="MobiDB-lite"/>
    </source>
</evidence>
<sequence>MRFLKEVALQVSGEESFWEMELDCFPSSDVDKKRSNTDSSQAEQNHKSAG</sequence>
<dbReference type="EMBL" id="QGKY02001250">
    <property type="protein sequence ID" value="KAF2561415.1"/>
    <property type="molecule type" value="Genomic_DNA"/>
</dbReference>